<dbReference type="EMBL" id="JASPKZ010004581">
    <property type="protein sequence ID" value="KAJ9589956.1"/>
    <property type="molecule type" value="Genomic_DNA"/>
</dbReference>
<feature type="region of interest" description="Disordered" evidence="1">
    <location>
        <begin position="204"/>
        <end position="333"/>
    </location>
</feature>
<reference evidence="2" key="2">
    <citation type="submission" date="2023-05" db="EMBL/GenBank/DDBJ databases">
        <authorList>
            <person name="Fouks B."/>
        </authorList>
    </citation>
    <scope>NUCLEOTIDE SEQUENCE</scope>
    <source>
        <strain evidence="2">Stay&amp;Tobe</strain>
        <tissue evidence="2">Testes</tissue>
    </source>
</reference>
<evidence type="ECO:0000256" key="1">
    <source>
        <dbReference type="SAM" id="MobiDB-lite"/>
    </source>
</evidence>
<feature type="compositionally biased region" description="Polar residues" evidence="1">
    <location>
        <begin position="259"/>
        <end position="275"/>
    </location>
</feature>
<organism evidence="2 3">
    <name type="scientific">Diploptera punctata</name>
    <name type="common">Pacific beetle cockroach</name>
    <dbReference type="NCBI Taxonomy" id="6984"/>
    <lineage>
        <taxon>Eukaryota</taxon>
        <taxon>Metazoa</taxon>
        <taxon>Ecdysozoa</taxon>
        <taxon>Arthropoda</taxon>
        <taxon>Hexapoda</taxon>
        <taxon>Insecta</taxon>
        <taxon>Pterygota</taxon>
        <taxon>Neoptera</taxon>
        <taxon>Polyneoptera</taxon>
        <taxon>Dictyoptera</taxon>
        <taxon>Blattodea</taxon>
        <taxon>Blaberoidea</taxon>
        <taxon>Blaberidae</taxon>
        <taxon>Diplopterinae</taxon>
        <taxon>Diploptera</taxon>
    </lineage>
</organism>
<dbReference type="Proteomes" id="UP001233999">
    <property type="component" value="Unassembled WGS sequence"/>
</dbReference>
<evidence type="ECO:0000313" key="3">
    <source>
        <dbReference type="Proteomes" id="UP001233999"/>
    </source>
</evidence>
<name>A0AAD8A084_DIPPU</name>
<gene>
    <name evidence="2" type="ORF">L9F63_016940</name>
</gene>
<feature type="compositionally biased region" description="Polar residues" evidence="1">
    <location>
        <begin position="215"/>
        <end position="224"/>
    </location>
</feature>
<proteinExistence type="predicted"/>
<dbReference type="AlphaFoldDB" id="A0AAD8A084"/>
<keyword evidence="3" id="KW-1185">Reference proteome</keyword>
<feature type="compositionally biased region" description="Basic and acidic residues" evidence="1">
    <location>
        <begin position="314"/>
        <end position="324"/>
    </location>
</feature>
<accession>A0AAD8A084</accession>
<sequence length="357" mass="40242">MQAGSPKTAIELLEKGANPFQRAFVTTGKLRRPKRSAKYRYSSEISVNGISPIFAPLVQNSSPYLEYSSVSSEKKSDEDEEIYPFNVDLLNKVFSCTISPVVDAIPASQCFPEIVLQEIMTIICEETNFKSQSLIKTTFGPIDLATLVFGKQSAGLQQMCIRVIMYSVFFTQCAKKSLEFIAKLNGKTIISEEEMNKRVENFGSCENWDNEDTKNSNNDNQQTENSEEKVENHGNLDNADSNNQETDISEENIKERTENPGNCNNGDTENSGNDSQEIEHSEEKMDKRMENPGNWSNGDTKSSNNNNNEETESSEGKNSEKMEDTETDIDSDDREFIVVEDLNNISQWNVVMELDRT</sequence>
<feature type="compositionally biased region" description="Basic and acidic residues" evidence="1">
    <location>
        <begin position="277"/>
        <end position="290"/>
    </location>
</feature>
<feature type="compositionally biased region" description="Low complexity" evidence="1">
    <location>
        <begin position="296"/>
        <end position="308"/>
    </location>
</feature>
<comment type="caution">
    <text evidence="2">The sequence shown here is derived from an EMBL/GenBank/DDBJ whole genome shotgun (WGS) entry which is preliminary data.</text>
</comment>
<reference evidence="2" key="1">
    <citation type="journal article" date="2023" name="IScience">
        <title>Live-bearing cockroach genome reveals convergent evolutionary mechanisms linked to viviparity in insects and beyond.</title>
        <authorList>
            <person name="Fouks B."/>
            <person name="Harrison M.C."/>
            <person name="Mikhailova A.A."/>
            <person name="Marchal E."/>
            <person name="English S."/>
            <person name="Carruthers M."/>
            <person name="Jennings E.C."/>
            <person name="Chiamaka E.L."/>
            <person name="Frigard R.A."/>
            <person name="Pippel M."/>
            <person name="Attardo G.M."/>
            <person name="Benoit J.B."/>
            <person name="Bornberg-Bauer E."/>
            <person name="Tobe S.S."/>
        </authorList>
    </citation>
    <scope>NUCLEOTIDE SEQUENCE</scope>
    <source>
        <strain evidence="2">Stay&amp;Tobe</strain>
    </source>
</reference>
<protein>
    <submittedName>
        <fullName evidence="2">Uncharacterized protein</fullName>
    </submittedName>
</protein>
<feature type="non-terminal residue" evidence="2">
    <location>
        <position position="357"/>
    </location>
</feature>
<evidence type="ECO:0000313" key="2">
    <source>
        <dbReference type="EMBL" id="KAJ9589956.1"/>
    </source>
</evidence>